<keyword evidence="1" id="KW-0812">Transmembrane</keyword>
<proteinExistence type="predicted"/>
<keyword evidence="1" id="KW-1133">Transmembrane helix</keyword>
<reference evidence="2 3" key="1">
    <citation type="submission" date="2019-09" db="EMBL/GenBank/DDBJ databases">
        <authorList>
            <person name="Depoorter E."/>
        </authorList>
    </citation>
    <scope>NUCLEOTIDE SEQUENCE [LARGE SCALE GENOMIC DNA]</scope>
    <source>
        <strain evidence="2">LMG 13014</strain>
    </source>
</reference>
<dbReference type="AlphaFoldDB" id="A0A6P2T7P0"/>
<gene>
    <name evidence="2" type="ORF">BLA13014_08220</name>
</gene>
<protein>
    <submittedName>
        <fullName evidence="2">Uncharacterized protein</fullName>
    </submittedName>
</protein>
<dbReference type="Proteomes" id="UP000494261">
    <property type="component" value="Unassembled WGS sequence"/>
</dbReference>
<accession>A0A6P2T7P0</accession>
<feature type="transmembrane region" description="Helical" evidence="1">
    <location>
        <begin position="30"/>
        <end position="48"/>
    </location>
</feature>
<name>A0A6P2T7P0_9BURK</name>
<evidence type="ECO:0000313" key="3">
    <source>
        <dbReference type="Proteomes" id="UP000494261"/>
    </source>
</evidence>
<evidence type="ECO:0000313" key="2">
    <source>
        <dbReference type="EMBL" id="VWC53585.1"/>
    </source>
</evidence>
<keyword evidence="1" id="KW-0472">Membrane</keyword>
<sequence length="49" mass="4962">MHAWSIAQGVEAAALAGAGAWCSRAGKWKLAFVPLVCAGMIGLVAVTGY</sequence>
<dbReference type="EMBL" id="CABVQC010000118">
    <property type="protein sequence ID" value="VWC53585.1"/>
    <property type="molecule type" value="Genomic_DNA"/>
</dbReference>
<evidence type="ECO:0000256" key="1">
    <source>
        <dbReference type="SAM" id="Phobius"/>
    </source>
</evidence>
<organism evidence="2 3">
    <name type="scientific">Burkholderia aenigmatica</name>
    <dbReference type="NCBI Taxonomy" id="2015348"/>
    <lineage>
        <taxon>Bacteria</taxon>
        <taxon>Pseudomonadati</taxon>
        <taxon>Pseudomonadota</taxon>
        <taxon>Betaproteobacteria</taxon>
        <taxon>Burkholderiales</taxon>
        <taxon>Burkholderiaceae</taxon>
        <taxon>Burkholderia</taxon>
        <taxon>Burkholderia cepacia complex</taxon>
    </lineage>
</organism>